<feature type="region of interest" description="Disordered" evidence="1">
    <location>
        <begin position="127"/>
        <end position="154"/>
    </location>
</feature>
<keyword evidence="3" id="KW-1185">Reference proteome</keyword>
<evidence type="ECO:0008006" key="4">
    <source>
        <dbReference type="Google" id="ProtNLM"/>
    </source>
</evidence>
<protein>
    <recommendedName>
        <fullName evidence="4">Terminase</fullName>
    </recommendedName>
</protein>
<dbReference type="OrthoDB" id="8480631at2"/>
<dbReference type="AlphaFoldDB" id="A0A1Z1F7Y9"/>
<dbReference type="RefSeq" id="WP_066842038.1">
    <property type="nucleotide sequence ID" value="NZ_CP019602.1"/>
</dbReference>
<proteinExistence type="predicted"/>
<sequence length="154" mass="17699">MTDARQTKRMRRPHNWRERFLETLAQSSNVAAAARAGRIDVSTAYKTRRSEPAFAAAWQEALCLGYEALELDLLCRLREGEPADAKNDRKYDNAQSIRLLLSHREAFGRTKAQQTCEDEKEVIDRINSKLDMMRERMRQADKTRPARNGSEGAD</sequence>
<dbReference type="KEGG" id="cman:A9D14_00475"/>
<name>A0A1Z1F7Y9_9SPHN</name>
<gene>
    <name evidence="2" type="ORF">A9D14_00475</name>
</gene>
<accession>A0A1Z1F7Y9</accession>
<dbReference type="EMBL" id="CP019602">
    <property type="protein sequence ID" value="ARU14921.1"/>
    <property type="molecule type" value="Genomic_DNA"/>
</dbReference>
<feature type="compositionally biased region" description="Basic and acidic residues" evidence="1">
    <location>
        <begin position="127"/>
        <end position="144"/>
    </location>
</feature>
<reference evidence="2 3" key="1">
    <citation type="submission" date="2017-01" db="EMBL/GenBank/DDBJ databases">
        <title>Complete genome sequence of esterase-producing bacterium Croceicoccus marinus E4A9.</title>
        <authorList>
            <person name="Wu Y.-H."/>
            <person name="Cheng H."/>
            <person name="Xu L."/>
            <person name="Huo Y.-Y."/>
            <person name="Wang C.-S."/>
            <person name="Xu X.-W."/>
        </authorList>
    </citation>
    <scope>NUCLEOTIDE SEQUENCE [LARGE SCALE GENOMIC DNA]</scope>
    <source>
        <strain evidence="2 3">E4A9</strain>
    </source>
</reference>
<dbReference type="Proteomes" id="UP000195807">
    <property type="component" value="Chromosome"/>
</dbReference>
<evidence type="ECO:0000313" key="2">
    <source>
        <dbReference type="EMBL" id="ARU14921.1"/>
    </source>
</evidence>
<evidence type="ECO:0000256" key="1">
    <source>
        <dbReference type="SAM" id="MobiDB-lite"/>
    </source>
</evidence>
<evidence type="ECO:0000313" key="3">
    <source>
        <dbReference type="Proteomes" id="UP000195807"/>
    </source>
</evidence>
<organism evidence="2 3">
    <name type="scientific">Croceicoccus marinus</name>
    <dbReference type="NCBI Taxonomy" id="450378"/>
    <lineage>
        <taxon>Bacteria</taxon>
        <taxon>Pseudomonadati</taxon>
        <taxon>Pseudomonadota</taxon>
        <taxon>Alphaproteobacteria</taxon>
        <taxon>Sphingomonadales</taxon>
        <taxon>Erythrobacteraceae</taxon>
        <taxon>Croceicoccus</taxon>
    </lineage>
</organism>